<dbReference type="KEGG" id="wne:PIG85_02060"/>
<proteinExistence type="predicted"/>
<name>A0AB38XQ99_9ACTO</name>
<feature type="transmembrane region" description="Helical" evidence="2">
    <location>
        <begin position="69"/>
        <end position="93"/>
    </location>
</feature>
<feature type="region of interest" description="Disordered" evidence="1">
    <location>
        <begin position="1"/>
        <end position="54"/>
    </location>
</feature>
<dbReference type="AlphaFoldDB" id="A0AB38XQ99"/>
<feature type="compositionally biased region" description="Basic and acidic residues" evidence="1">
    <location>
        <begin position="1"/>
        <end position="19"/>
    </location>
</feature>
<keyword evidence="2" id="KW-0812">Transmembrane</keyword>
<keyword evidence="2" id="KW-0472">Membrane</keyword>
<reference evidence="3" key="1">
    <citation type="submission" date="2023-01" db="EMBL/GenBank/DDBJ databases">
        <title>Comparative Genomic Analysis of the Clinically-Derived Winkia Strain NY0527 Provides Evidence into the Taxonomic Reassignment of Winkia neuii and Characterizes Their Virulence Traits.</title>
        <authorList>
            <person name="Cai X."/>
            <person name="Peng Y."/>
            <person name="Li M."/>
            <person name="Qiu Y."/>
            <person name="Wang Y."/>
            <person name="Xu L."/>
            <person name="Hou Q."/>
        </authorList>
    </citation>
    <scope>NUCLEOTIDE SEQUENCE</scope>
    <source>
        <strain evidence="3">NY0527</strain>
    </source>
</reference>
<evidence type="ECO:0000256" key="1">
    <source>
        <dbReference type="SAM" id="MobiDB-lite"/>
    </source>
</evidence>
<dbReference type="RefSeq" id="WP_048707695.1">
    <property type="nucleotide sequence ID" value="NZ_CP116394.1"/>
</dbReference>
<evidence type="ECO:0000313" key="4">
    <source>
        <dbReference type="Proteomes" id="UP001211044"/>
    </source>
</evidence>
<keyword evidence="2" id="KW-1133">Transmembrane helix</keyword>
<feature type="transmembrane region" description="Helical" evidence="2">
    <location>
        <begin position="198"/>
        <end position="221"/>
    </location>
</feature>
<gene>
    <name evidence="3" type="ORF">PIG85_02060</name>
</gene>
<accession>A0AB38XQ99</accession>
<dbReference type="Proteomes" id="UP001211044">
    <property type="component" value="Chromosome"/>
</dbReference>
<evidence type="ECO:0000313" key="3">
    <source>
        <dbReference type="EMBL" id="WCE46453.1"/>
    </source>
</evidence>
<dbReference type="EMBL" id="CP116394">
    <property type="protein sequence ID" value="WCE46453.1"/>
    <property type="molecule type" value="Genomic_DNA"/>
</dbReference>
<sequence>MATPEKPRYGVRLPRDEQGRPILPDGSVYQAAPEVPKAPTEETPSWPPRPGQWSTKVAKKKKRGLGLPIALLIGGLLCAFIIAPMIGGVAMFMREPAGLQKALQSPDALQVHDGAKVQMSQLGITYVGFSEEGAGDDCTIGQGQGRTKLVPAPFSKKVYIAPILSSGEYVFRCKAQGTATDSAQYLDPEFQGGLAPGYAIAIQVAVFASMVAAGIGMVLLVRRLRVRKA</sequence>
<organism evidence="3 4">
    <name type="scientific">Winkia neuii subsp. anitrata</name>
    <dbReference type="NCBI Taxonomy" id="29318"/>
    <lineage>
        <taxon>Bacteria</taxon>
        <taxon>Bacillati</taxon>
        <taxon>Actinomycetota</taxon>
        <taxon>Actinomycetes</taxon>
        <taxon>Actinomycetales</taxon>
        <taxon>Actinomycetaceae</taxon>
        <taxon>Winkia</taxon>
    </lineage>
</organism>
<protein>
    <submittedName>
        <fullName evidence="3">Uncharacterized protein</fullName>
    </submittedName>
</protein>
<evidence type="ECO:0000256" key="2">
    <source>
        <dbReference type="SAM" id="Phobius"/>
    </source>
</evidence>